<comment type="caution">
    <text evidence="1">The sequence shown here is derived from an EMBL/GenBank/DDBJ whole genome shotgun (WGS) entry which is preliminary data.</text>
</comment>
<dbReference type="AlphaFoldDB" id="A0A9D5GWQ8"/>
<name>A0A9D5GWQ8_PEA</name>
<proteinExistence type="predicted"/>
<reference evidence="1 2" key="1">
    <citation type="journal article" date="2022" name="Nat. Genet.">
        <title>Improved pea reference genome and pan-genome highlight genomic features and evolutionary characteristics.</title>
        <authorList>
            <person name="Yang T."/>
            <person name="Liu R."/>
            <person name="Luo Y."/>
            <person name="Hu S."/>
            <person name="Wang D."/>
            <person name="Wang C."/>
            <person name="Pandey M.K."/>
            <person name="Ge S."/>
            <person name="Xu Q."/>
            <person name="Li N."/>
            <person name="Li G."/>
            <person name="Huang Y."/>
            <person name="Saxena R.K."/>
            <person name="Ji Y."/>
            <person name="Li M."/>
            <person name="Yan X."/>
            <person name="He Y."/>
            <person name="Liu Y."/>
            <person name="Wang X."/>
            <person name="Xiang C."/>
            <person name="Varshney R.K."/>
            <person name="Ding H."/>
            <person name="Gao S."/>
            <person name="Zong X."/>
        </authorList>
    </citation>
    <scope>NUCLEOTIDE SEQUENCE [LARGE SCALE GENOMIC DNA]</scope>
    <source>
        <strain evidence="1 2">cv. Zhongwan 6</strain>
    </source>
</reference>
<organism evidence="1 2">
    <name type="scientific">Pisum sativum</name>
    <name type="common">Garden pea</name>
    <name type="synonym">Lathyrus oleraceus</name>
    <dbReference type="NCBI Taxonomy" id="3888"/>
    <lineage>
        <taxon>Eukaryota</taxon>
        <taxon>Viridiplantae</taxon>
        <taxon>Streptophyta</taxon>
        <taxon>Embryophyta</taxon>
        <taxon>Tracheophyta</taxon>
        <taxon>Spermatophyta</taxon>
        <taxon>Magnoliopsida</taxon>
        <taxon>eudicotyledons</taxon>
        <taxon>Gunneridae</taxon>
        <taxon>Pentapetalae</taxon>
        <taxon>rosids</taxon>
        <taxon>fabids</taxon>
        <taxon>Fabales</taxon>
        <taxon>Fabaceae</taxon>
        <taxon>Papilionoideae</taxon>
        <taxon>50 kb inversion clade</taxon>
        <taxon>NPAAA clade</taxon>
        <taxon>Hologalegina</taxon>
        <taxon>IRL clade</taxon>
        <taxon>Fabeae</taxon>
        <taxon>Lathyrus</taxon>
    </lineage>
</organism>
<evidence type="ECO:0000313" key="2">
    <source>
        <dbReference type="Proteomes" id="UP001058974"/>
    </source>
</evidence>
<sequence length="180" mass="19954">MDICMEEAVEMDTYMVEEVNCIPVEVVTCTCKLVVEEKDICMASLTVVVVNCNDKVEEVSVPVVVVNYNDKVEEVSCTCKQVVVVMDICMEEAVEMDTYMVEEVNCIPVEVVTCICKLVVEEKDICMASLTVVVVNCNDKVEEVSVPVVVVNYNDKVEEVSAPAVVVEMNRCSCLLEMAK</sequence>
<accession>A0A9D5GWQ8</accession>
<dbReference type="Proteomes" id="UP001058974">
    <property type="component" value="Chromosome 1"/>
</dbReference>
<protein>
    <submittedName>
        <fullName evidence="1">Uncharacterized protein</fullName>
    </submittedName>
</protein>
<gene>
    <name evidence="1" type="ORF">KIW84_012516</name>
</gene>
<keyword evidence="2" id="KW-1185">Reference proteome</keyword>
<dbReference type="EMBL" id="JAMSHJ010000001">
    <property type="protein sequence ID" value="KAI5443912.1"/>
    <property type="molecule type" value="Genomic_DNA"/>
</dbReference>
<dbReference type="Gramene" id="Psat01G0251600-T14">
    <property type="protein sequence ID" value="KAI5443912.1"/>
    <property type="gene ID" value="KIW84_012516"/>
</dbReference>
<evidence type="ECO:0000313" key="1">
    <source>
        <dbReference type="EMBL" id="KAI5443912.1"/>
    </source>
</evidence>